<keyword evidence="5" id="KW-0539">Nucleus</keyword>
<comment type="subcellular location">
    <subcellularLocation>
        <location evidence="1">Nucleus</location>
    </subcellularLocation>
</comment>
<evidence type="ECO:0000256" key="2">
    <source>
        <dbReference type="ARBA" id="ARBA00022723"/>
    </source>
</evidence>
<protein>
    <submittedName>
        <fullName evidence="7">Uncharacterized protein</fullName>
    </submittedName>
</protein>
<evidence type="ECO:0000256" key="6">
    <source>
        <dbReference type="SAM" id="MobiDB-lite"/>
    </source>
</evidence>
<organism evidence="7 8">
    <name type="scientific">Phytophthora nicotianae P10297</name>
    <dbReference type="NCBI Taxonomy" id="1317064"/>
    <lineage>
        <taxon>Eukaryota</taxon>
        <taxon>Sar</taxon>
        <taxon>Stramenopiles</taxon>
        <taxon>Oomycota</taxon>
        <taxon>Peronosporomycetes</taxon>
        <taxon>Peronosporales</taxon>
        <taxon>Peronosporaceae</taxon>
        <taxon>Phytophthora</taxon>
    </lineage>
</organism>
<sequence>MADENLITECSGESTSNSAITSRTTSLTDAEDVDENGIPVSVKHSTQNFFATVWAYIHLLAVPVPDSTSPGRPYTHICIVCANERKSADPTSTAWKSCLMRQKTSSNARKHMLKMHKSHAYSKETKQAGQDDITCRIKAFDASDKPNTKKQRTIQETFVINRDEIRILATRWLLSSGLPFTTLENEELQNFLRRLSNNPSLVIPARHTFYAFADGEYQNFFQLVSLSLRKEFDAVLQQPFLSVLHDLATNAAIVNIIGTTVVYIDSEWRLRTVSLLALANSSGHAAPQVANHIKTTIQSRYNINLDQFAGLQSVTLLDRR</sequence>
<dbReference type="EMBL" id="ANIY01003508">
    <property type="protein sequence ID" value="ETP35212.1"/>
    <property type="molecule type" value="Genomic_DNA"/>
</dbReference>
<dbReference type="InterPro" id="IPR052035">
    <property type="entry name" value="ZnF_BED_domain_contain"/>
</dbReference>
<keyword evidence="4" id="KW-0862">Zinc</keyword>
<accession>W2YKA6</accession>
<reference evidence="7 8" key="1">
    <citation type="submission" date="2013-11" db="EMBL/GenBank/DDBJ databases">
        <title>The Genome Sequence of Phytophthora parasitica P10297.</title>
        <authorList>
            <consortium name="The Broad Institute Genomics Platform"/>
            <person name="Russ C."/>
            <person name="Tyler B."/>
            <person name="Panabieres F."/>
            <person name="Shan W."/>
            <person name="Tripathy S."/>
            <person name="Grunwald N."/>
            <person name="Machado M."/>
            <person name="Johnson C.S."/>
            <person name="Walker B."/>
            <person name="Young S.K."/>
            <person name="Zeng Q."/>
            <person name="Gargeya S."/>
            <person name="Fitzgerald M."/>
            <person name="Haas B."/>
            <person name="Abouelleil A."/>
            <person name="Allen A.W."/>
            <person name="Alvarado L."/>
            <person name="Arachchi H.M."/>
            <person name="Berlin A.M."/>
            <person name="Chapman S.B."/>
            <person name="Gainer-Dewar J."/>
            <person name="Goldberg J."/>
            <person name="Griggs A."/>
            <person name="Gujja S."/>
            <person name="Hansen M."/>
            <person name="Howarth C."/>
            <person name="Imamovic A."/>
            <person name="Ireland A."/>
            <person name="Larimer J."/>
            <person name="McCowan C."/>
            <person name="Murphy C."/>
            <person name="Pearson M."/>
            <person name="Poon T.W."/>
            <person name="Priest M."/>
            <person name="Roberts A."/>
            <person name="Saif S."/>
            <person name="Shea T."/>
            <person name="Sisk P."/>
            <person name="Sykes S."/>
            <person name="Wortman J."/>
            <person name="Nusbaum C."/>
            <person name="Birren B."/>
        </authorList>
    </citation>
    <scope>NUCLEOTIDE SEQUENCE [LARGE SCALE GENOMIC DNA]</scope>
    <source>
        <strain evidence="7 8">P10297</strain>
    </source>
</reference>
<dbReference type="OrthoDB" id="146512at2759"/>
<evidence type="ECO:0000256" key="3">
    <source>
        <dbReference type="ARBA" id="ARBA00022771"/>
    </source>
</evidence>
<comment type="caution">
    <text evidence="7">The sequence shown here is derived from an EMBL/GenBank/DDBJ whole genome shotgun (WGS) entry which is preliminary data.</text>
</comment>
<evidence type="ECO:0000313" key="8">
    <source>
        <dbReference type="Proteomes" id="UP000018948"/>
    </source>
</evidence>
<evidence type="ECO:0000313" key="7">
    <source>
        <dbReference type="EMBL" id="ETP35212.1"/>
    </source>
</evidence>
<dbReference type="GO" id="GO:0005634">
    <property type="term" value="C:nucleus"/>
    <property type="evidence" value="ECO:0007669"/>
    <property type="project" value="UniProtKB-SubCell"/>
</dbReference>
<gene>
    <name evidence="7" type="ORF">F442_16554</name>
</gene>
<feature type="region of interest" description="Disordered" evidence="6">
    <location>
        <begin position="1"/>
        <end position="27"/>
    </location>
</feature>
<evidence type="ECO:0000256" key="4">
    <source>
        <dbReference type="ARBA" id="ARBA00022833"/>
    </source>
</evidence>
<feature type="compositionally biased region" description="Polar residues" evidence="6">
    <location>
        <begin position="11"/>
        <end position="27"/>
    </location>
</feature>
<name>W2YKA6_PHYNI</name>
<evidence type="ECO:0000256" key="5">
    <source>
        <dbReference type="ARBA" id="ARBA00023242"/>
    </source>
</evidence>
<keyword evidence="3" id="KW-0863">Zinc-finger</keyword>
<feature type="non-terminal residue" evidence="7">
    <location>
        <position position="320"/>
    </location>
</feature>
<dbReference type="AlphaFoldDB" id="W2YKA6"/>
<proteinExistence type="predicted"/>
<dbReference type="PANTHER" id="PTHR46481:SF10">
    <property type="entry name" value="ZINC FINGER BED DOMAIN-CONTAINING PROTEIN 39"/>
    <property type="match status" value="1"/>
</dbReference>
<dbReference type="PANTHER" id="PTHR46481">
    <property type="entry name" value="ZINC FINGER BED DOMAIN-CONTAINING PROTEIN 4"/>
    <property type="match status" value="1"/>
</dbReference>
<dbReference type="Proteomes" id="UP000018948">
    <property type="component" value="Unassembled WGS sequence"/>
</dbReference>
<dbReference type="GO" id="GO:0008270">
    <property type="term" value="F:zinc ion binding"/>
    <property type="evidence" value="ECO:0007669"/>
    <property type="project" value="UniProtKB-KW"/>
</dbReference>
<keyword evidence="2" id="KW-0479">Metal-binding</keyword>
<evidence type="ECO:0000256" key="1">
    <source>
        <dbReference type="ARBA" id="ARBA00004123"/>
    </source>
</evidence>